<evidence type="ECO:0000313" key="2">
    <source>
        <dbReference type="Proteomes" id="UP000238322"/>
    </source>
</evidence>
<organism evidence="1 2">
    <name type="scientific">Blastopirellula marina</name>
    <dbReference type="NCBI Taxonomy" id="124"/>
    <lineage>
        <taxon>Bacteria</taxon>
        <taxon>Pseudomonadati</taxon>
        <taxon>Planctomycetota</taxon>
        <taxon>Planctomycetia</taxon>
        <taxon>Pirellulales</taxon>
        <taxon>Pirellulaceae</taxon>
        <taxon>Blastopirellula</taxon>
    </lineage>
</organism>
<dbReference type="Pfam" id="PF14435">
    <property type="entry name" value="SUKH-4"/>
    <property type="match status" value="1"/>
</dbReference>
<dbReference type="Proteomes" id="UP000238322">
    <property type="component" value="Unassembled WGS sequence"/>
</dbReference>
<gene>
    <name evidence="1" type="ORF">C5Y83_28155</name>
</gene>
<evidence type="ECO:0008006" key="3">
    <source>
        <dbReference type="Google" id="ProtNLM"/>
    </source>
</evidence>
<dbReference type="AlphaFoldDB" id="A0A2S8F8J6"/>
<dbReference type="RefSeq" id="WP_105333155.1">
    <property type="nucleotide sequence ID" value="NZ_PUHY01000016.1"/>
</dbReference>
<protein>
    <recommendedName>
        <fullName evidence="3">Knr4/Smi1-like domain-containing protein</fullName>
    </recommendedName>
</protein>
<dbReference type="EMBL" id="PUHY01000016">
    <property type="protein sequence ID" value="PQO28486.1"/>
    <property type="molecule type" value="Genomic_DNA"/>
</dbReference>
<name>A0A2S8F8J6_9BACT</name>
<dbReference type="OrthoDB" id="893152at2"/>
<sequence length="173" mass="19812">MKPTEFKKRFQSAFGELPDGVDLDLGKFREFPREQVESLQISEKDKSILREVGFPEDAAPFLSFTYNLERMNELQSSLGEEFASFRVFGHNGSGDFISIDEADGSICYHNHDNRMQRIFINSSLSQFAEALCLMAEAIEADYSIDFIGALSDIDSAAWKDRTFWPSEYEMMKE</sequence>
<reference evidence="1 2" key="1">
    <citation type="submission" date="2018-02" db="EMBL/GenBank/DDBJ databases">
        <title>Comparative genomes isolates from brazilian mangrove.</title>
        <authorList>
            <person name="Araujo J.E."/>
            <person name="Taketani R.G."/>
            <person name="Silva M.C.P."/>
            <person name="Loureco M.V."/>
            <person name="Andreote F.D."/>
        </authorList>
    </citation>
    <scope>NUCLEOTIDE SEQUENCE [LARGE SCALE GENOMIC DNA]</scope>
    <source>
        <strain evidence="1 2">Hex-1 MGV</strain>
    </source>
</reference>
<evidence type="ECO:0000313" key="1">
    <source>
        <dbReference type="EMBL" id="PQO28486.1"/>
    </source>
</evidence>
<accession>A0A2S8F8J6</accession>
<proteinExistence type="predicted"/>
<dbReference type="InterPro" id="IPR025851">
    <property type="entry name" value="SUKH-4"/>
</dbReference>
<comment type="caution">
    <text evidence="1">The sequence shown here is derived from an EMBL/GenBank/DDBJ whole genome shotgun (WGS) entry which is preliminary data.</text>
</comment>